<name>A0A134A0P6_9FIRM</name>
<dbReference type="STRING" id="467210.HMPREF1866_00017"/>
<evidence type="ECO:0000313" key="3">
    <source>
        <dbReference type="Proteomes" id="UP000070394"/>
    </source>
</evidence>
<feature type="transmembrane region" description="Helical" evidence="1">
    <location>
        <begin position="339"/>
        <end position="362"/>
    </location>
</feature>
<feature type="transmembrane region" description="Helical" evidence="1">
    <location>
        <begin position="274"/>
        <end position="293"/>
    </location>
</feature>
<dbReference type="EMBL" id="LSDA01000001">
    <property type="protein sequence ID" value="KXB61243.1"/>
    <property type="molecule type" value="Genomic_DNA"/>
</dbReference>
<dbReference type="Proteomes" id="UP000070394">
    <property type="component" value="Unassembled WGS sequence"/>
</dbReference>
<evidence type="ECO:0000313" key="2">
    <source>
        <dbReference type="EMBL" id="KXB61243.1"/>
    </source>
</evidence>
<keyword evidence="1" id="KW-0472">Membrane</keyword>
<keyword evidence="1" id="KW-1133">Transmembrane helix</keyword>
<accession>A0A134A0P6</accession>
<feature type="transmembrane region" description="Helical" evidence="1">
    <location>
        <begin position="438"/>
        <end position="461"/>
    </location>
</feature>
<reference evidence="3" key="1">
    <citation type="submission" date="2016-01" db="EMBL/GenBank/DDBJ databases">
        <authorList>
            <person name="Mitreva M."/>
            <person name="Pepin K.H."/>
            <person name="Mihindukulasuriya K.A."/>
            <person name="Fulton R."/>
            <person name="Fronick C."/>
            <person name="O'Laughlin M."/>
            <person name="Miner T."/>
            <person name="Herter B."/>
            <person name="Rosa B.A."/>
            <person name="Cordes M."/>
            <person name="Tomlinson C."/>
            <person name="Wollam A."/>
            <person name="Palsikar V.B."/>
            <person name="Mardis E.R."/>
            <person name="Wilson R.K."/>
        </authorList>
    </citation>
    <scope>NUCLEOTIDE SEQUENCE [LARGE SCALE GENOMIC DNA]</scope>
    <source>
        <strain evidence="3">DNF00896</strain>
    </source>
</reference>
<comment type="caution">
    <text evidence="2">The sequence shown here is derived from an EMBL/GenBank/DDBJ whole genome shotgun (WGS) entry which is preliminary data.</text>
</comment>
<feature type="transmembrane region" description="Helical" evidence="1">
    <location>
        <begin position="211"/>
        <end position="230"/>
    </location>
</feature>
<feature type="transmembrane region" description="Helical" evidence="1">
    <location>
        <begin position="167"/>
        <end position="191"/>
    </location>
</feature>
<dbReference type="OrthoDB" id="1661999at2"/>
<dbReference type="RefSeq" id="WP_060930073.1">
    <property type="nucleotide sequence ID" value="NZ_KQ959772.1"/>
</dbReference>
<keyword evidence="1" id="KW-0812">Transmembrane</keyword>
<gene>
    <name evidence="2" type="ORF">HMPREF1866_00017</name>
</gene>
<dbReference type="PATRIC" id="fig|467210.3.peg.17"/>
<evidence type="ECO:0008006" key="4">
    <source>
        <dbReference type="Google" id="ProtNLM"/>
    </source>
</evidence>
<proteinExistence type="predicted"/>
<organism evidence="2 3">
    <name type="scientific">Lachnoanaerobaculum saburreum</name>
    <dbReference type="NCBI Taxonomy" id="467210"/>
    <lineage>
        <taxon>Bacteria</taxon>
        <taxon>Bacillati</taxon>
        <taxon>Bacillota</taxon>
        <taxon>Clostridia</taxon>
        <taxon>Lachnospirales</taxon>
        <taxon>Lachnospiraceae</taxon>
        <taxon>Lachnoanaerobaculum</taxon>
    </lineage>
</organism>
<keyword evidence="3" id="KW-1185">Reference proteome</keyword>
<protein>
    <recommendedName>
        <fullName evidence="4">Citrate transporter</fullName>
    </recommendedName>
</protein>
<sequence length="466" mass="50450">MEYIISIILLLTFFGLAWYCISGNNLMIGFLIISIIWAVLSFAGTLGSSPAFLEENKILQFAGMKGVMDALNTIFQKAPEDWGSTLVNVCWGAWFGRVLMETGIASTLIRKTVELGGDKPMITIALLNIVTAIIFTAMMGAGPVIAIGVIVLPILMSLGIPKAIAMFSFMGSVCAGIYINPVIFAQCRAFFIEKDAVPEFNLGWYASKWGFVAMIILLVTTTVLSGVYLAKSKTSHAWAATVRKSTQTKDAPFYTLILPIVPVALKIALNFSVIAGFVIAGFLALFLCGKMKGNFKENCQLVNKLFYDGVVDTAPLVGFLLTLPMFNKVAAYAAPYFKVLLGGIFPKNELVLCVVFTVLLFMGLFRGPLTLFGCGAATLGVVMRVGDFSLPFLYALFAIPTITVNIGSCITQSWVAWGLAYTKVESKDFLKLSIPNAYIAGILQYVAVFILLGSLGGNWLMSAILK</sequence>
<feature type="transmembrane region" description="Helical" evidence="1">
    <location>
        <begin position="305"/>
        <end position="327"/>
    </location>
</feature>
<feature type="transmembrane region" description="Helical" evidence="1">
    <location>
        <begin position="392"/>
        <end position="417"/>
    </location>
</feature>
<feature type="transmembrane region" description="Helical" evidence="1">
    <location>
        <begin position="27"/>
        <end position="47"/>
    </location>
</feature>
<evidence type="ECO:0000256" key="1">
    <source>
        <dbReference type="SAM" id="Phobius"/>
    </source>
</evidence>
<dbReference type="AlphaFoldDB" id="A0A134A0P6"/>